<proteinExistence type="predicted"/>
<dbReference type="Proteomes" id="UP000774326">
    <property type="component" value="Unassembled WGS sequence"/>
</dbReference>
<organism evidence="2 3">
    <name type="scientific">Wickerhamomyces pijperi</name>
    <name type="common">Yeast</name>
    <name type="synonym">Pichia pijperi</name>
    <dbReference type="NCBI Taxonomy" id="599730"/>
    <lineage>
        <taxon>Eukaryota</taxon>
        <taxon>Fungi</taxon>
        <taxon>Dikarya</taxon>
        <taxon>Ascomycota</taxon>
        <taxon>Saccharomycotina</taxon>
        <taxon>Saccharomycetes</taxon>
        <taxon>Phaffomycetales</taxon>
        <taxon>Wickerhamomycetaceae</taxon>
        <taxon>Wickerhamomyces</taxon>
    </lineage>
</organism>
<evidence type="ECO:0000313" key="2">
    <source>
        <dbReference type="EMBL" id="KAH3685510.1"/>
    </source>
</evidence>
<protein>
    <submittedName>
        <fullName evidence="2">Uncharacterized protein</fullName>
    </submittedName>
</protein>
<reference evidence="2" key="1">
    <citation type="journal article" date="2021" name="Open Biol.">
        <title>Shared evolutionary footprints suggest mitochondrial oxidative damage underlies multiple complex I losses in fungi.</title>
        <authorList>
            <person name="Schikora-Tamarit M.A."/>
            <person name="Marcet-Houben M."/>
            <person name="Nosek J."/>
            <person name="Gabaldon T."/>
        </authorList>
    </citation>
    <scope>NUCLEOTIDE SEQUENCE</scope>
    <source>
        <strain evidence="2">CBS2887</strain>
    </source>
</reference>
<keyword evidence="1" id="KW-1133">Transmembrane helix</keyword>
<feature type="transmembrane region" description="Helical" evidence="1">
    <location>
        <begin position="123"/>
        <end position="147"/>
    </location>
</feature>
<sequence>MDHSRQERGDKRFNEFLVGTNLLFASGRDIVSVLFHLQEVVWLIFNDDEVVFLGKLVDGLSSFGTQRGTGWVLTSWNSSSIGIGKWLTPRPLAVSRAEEKVNSSTKMVSPLLTKVLKMESQAWVLPVVWMMSQSSYGILWINLVWVFKKSNNSG</sequence>
<accession>A0A9P8Q9P7</accession>
<keyword evidence="1" id="KW-0472">Membrane</keyword>
<dbReference type="EMBL" id="JAEUBG010001950">
    <property type="protein sequence ID" value="KAH3685510.1"/>
    <property type="molecule type" value="Genomic_DNA"/>
</dbReference>
<comment type="caution">
    <text evidence="2">The sequence shown here is derived from an EMBL/GenBank/DDBJ whole genome shotgun (WGS) entry which is preliminary data.</text>
</comment>
<name>A0A9P8Q9P7_WICPI</name>
<keyword evidence="1" id="KW-0812">Transmembrane</keyword>
<evidence type="ECO:0000313" key="3">
    <source>
        <dbReference type="Proteomes" id="UP000774326"/>
    </source>
</evidence>
<keyword evidence="3" id="KW-1185">Reference proteome</keyword>
<dbReference type="AlphaFoldDB" id="A0A9P8Q9P7"/>
<gene>
    <name evidence="2" type="ORF">WICPIJ_003514</name>
</gene>
<evidence type="ECO:0000256" key="1">
    <source>
        <dbReference type="SAM" id="Phobius"/>
    </source>
</evidence>
<reference evidence="2" key="2">
    <citation type="submission" date="2021-01" db="EMBL/GenBank/DDBJ databases">
        <authorList>
            <person name="Schikora-Tamarit M.A."/>
        </authorList>
    </citation>
    <scope>NUCLEOTIDE SEQUENCE</scope>
    <source>
        <strain evidence="2">CBS2887</strain>
    </source>
</reference>